<dbReference type="InterPro" id="IPR001046">
    <property type="entry name" value="NRAMP_fam"/>
</dbReference>
<dbReference type="Proteomes" id="UP001159364">
    <property type="component" value="Linkage Group LG06"/>
</dbReference>
<gene>
    <name evidence="10" type="ORF">K2173_001220</name>
</gene>
<comment type="caution">
    <text evidence="10">The sequence shown here is derived from an EMBL/GenBank/DDBJ whole genome shotgun (WGS) entry which is preliminary data.</text>
</comment>
<proteinExistence type="inferred from homology"/>
<evidence type="ECO:0000256" key="7">
    <source>
        <dbReference type="ARBA" id="ARBA00023136"/>
    </source>
</evidence>
<accession>A0AAV8T463</accession>
<organism evidence="10 11">
    <name type="scientific">Erythroxylum novogranatense</name>
    <dbReference type="NCBI Taxonomy" id="1862640"/>
    <lineage>
        <taxon>Eukaryota</taxon>
        <taxon>Viridiplantae</taxon>
        <taxon>Streptophyta</taxon>
        <taxon>Embryophyta</taxon>
        <taxon>Tracheophyta</taxon>
        <taxon>Spermatophyta</taxon>
        <taxon>Magnoliopsida</taxon>
        <taxon>eudicotyledons</taxon>
        <taxon>Gunneridae</taxon>
        <taxon>Pentapetalae</taxon>
        <taxon>rosids</taxon>
        <taxon>fabids</taxon>
        <taxon>Malpighiales</taxon>
        <taxon>Erythroxylaceae</taxon>
        <taxon>Erythroxylum</taxon>
    </lineage>
</organism>
<feature type="compositionally biased region" description="Basic and acidic residues" evidence="8">
    <location>
        <begin position="267"/>
        <end position="282"/>
    </location>
</feature>
<keyword evidence="6" id="KW-0406">Ion transport</keyword>
<feature type="region of interest" description="Disordered" evidence="8">
    <location>
        <begin position="265"/>
        <end position="303"/>
    </location>
</feature>
<evidence type="ECO:0000256" key="9">
    <source>
        <dbReference type="SAM" id="Phobius"/>
    </source>
</evidence>
<comment type="subcellular location">
    <subcellularLocation>
        <location evidence="1">Membrane</location>
        <topology evidence="1">Multi-pass membrane protein</topology>
    </subcellularLocation>
</comment>
<feature type="transmembrane region" description="Helical" evidence="9">
    <location>
        <begin position="106"/>
        <end position="127"/>
    </location>
</feature>
<keyword evidence="5 9" id="KW-1133">Transmembrane helix</keyword>
<keyword evidence="7 9" id="KW-0472">Membrane</keyword>
<dbReference type="GO" id="GO:0015086">
    <property type="term" value="F:cadmium ion transmembrane transporter activity"/>
    <property type="evidence" value="ECO:0007669"/>
    <property type="project" value="TreeGrafter"/>
</dbReference>
<evidence type="ECO:0000256" key="5">
    <source>
        <dbReference type="ARBA" id="ARBA00022989"/>
    </source>
</evidence>
<feature type="transmembrane region" description="Helical" evidence="9">
    <location>
        <begin position="48"/>
        <end position="69"/>
    </location>
</feature>
<evidence type="ECO:0000256" key="1">
    <source>
        <dbReference type="ARBA" id="ARBA00004141"/>
    </source>
</evidence>
<name>A0AAV8T463_9ROSI</name>
<dbReference type="Pfam" id="PF01566">
    <property type="entry name" value="Nramp"/>
    <property type="match status" value="1"/>
</dbReference>
<evidence type="ECO:0000256" key="3">
    <source>
        <dbReference type="ARBA" id="ARBA00022448"/>
    </source>
</evidence>
<dbReference type="PANTHER" id="PTHR11706">
    <property type="entry name" value="SOLUTE CARRIER PROTEIN FAMILY 11 MEMBER"/>
    <property type="match status" value="1"/>
</dbReference>
<dbReference type="GO" id="GO:0005384">
    <property type="term" value="F:manganese ion transmembrane transporter activity"/>
    <property type="evidence" value="ECO:0007669"/>
    <property type="project" value="TreeGrafter"/>
</dbReference>
<keyword evidence="11" id="KW-1185">Reference proteome</keyword>
<dbReference type="GO" id="GO:0034755">
    <property type="term" value="P:iron ion transmembrane transport"/>
    <property type="evidence" value="ECO:0007669"/>
    <property type="project" value="TreeGrafter"/>
</dbReference>
<protein>
    <submittedName>
        <fullName evidence="10">Uncharacterized protein</fullName>
    </submittedName>
</protein>
<feature type="transmembrane region" description="Helical" evidence="9">
    <location>
        <begin position="173"/>
        <end position="196"/>
    </location>
</feature>
<feature type="transmembrane region" description="Helical" evidence="9">
    <location>
        <begin position="147"/>
        <end position="167"/>
    </location>
</feature>
<feature type="transmembrane region" description="Helical" evidence="9">
    <location>
        <begin position="208"/>
        <end position="230"/>
    </location>
</feature>
<evidence type="ECO:0000256" key="6">
    <source>
        <dbReference type="ARBA" id="ARBA00023065"/>
    </source>
</evidence>
<evidence type="ECO:0000256" key="4">
    <source>
        <dbReference type="ARBA" id="ARBA00022692"/>
    </source>
</evidence>
<evidence type="ECO:0000256" key="8">
    <source>
        <dbReference type="SAM" id="MobiDB-lite"/>
    </source>
</evidence>
<dbReference type="PRINTS" id="PR00447">
    <property type="entry name" value="NATRESASSCMP"/>
</dbReference>
<evidence type="ECO:0000256" key="2">
    <source>
        <dbReference type="ARBA" id="ARBA00009965"/>
    </source>
</evidence>
<sequence>MAACFFGEMSFVKPPASQVVKGIFVPKLSGQSIFSFCMLKGDDACRYFLMETGFALFVAFLINVSIVAVSGTVCFANNLSSDNANQCNNLTLDSASLDNVLGKSSLILYAVALLGAGQSAAVTSTFAGQFIMQGFLDLTTKKWIRNLVTRTIAIAPSLVVSIIGGSAGAGRLMIIASMMLSFEIPIVFIPLLRFSGSTAKMGPHKNSIYIIVASWILGMLIIGINVYYLVTGFIHWLLHNNLPKVGNICIGLKDTAVTYIEPAKSNTEAESKIESGELKSDPDSPETGEVQYRQDLTDVYHSE</sequence>
<dbReference type="AlphaFoldDB" id="A0AAV8T463"/>
<dbReference type="EMBL" id="JAIWQS010000006">
    <property type="protein sequence ID" value="KAJ8761164.1"/>
    <property type="molecule type" value="Genomic_DNA"/>
</dbReference>
<reference evidence="10 11" key="1">
    <citation type="submission" date="2021-09" db="EMBL/GenBank/DDBJ databases">
        <title>Genomic insights and catalytic innovation underlie evolution of tropane alkaloids biosynthesis.</title>
        <authorList>
            <person name="Wang Y.-J."/>
            <person name="Tian T."/>
            <person name="Huang J.-P."/>
            <person name="Huang S.-X."/>
        </authorList>
    </citation>
    <scope>NUCLEOTIDE SEQUENCE [LARGE SCALE GENOMIC DNA]</scope>
    <source>
        <strain evidence="10">KIB-2018</strain>
        <tissue evidence="10">Leaf</tissue>
    </source>
</reference>
<evidence type="ECO:0000313" key="11">
    <source>
        <dbReference type="Proteomes" id="UP001159364"/>
    </source>
</evidence>
<dbReference type="PANTHER" id="PTHR11706:SF77">
    <property type="entry name" value="METAL TRANSPORTER NRAMP5"/>
    <property type="match status" value="1"/>
</dbReference>
<evidence type="ECO:0000313" key="10">
    <source>
        <dbReference type="EMBL" id="KAJ8761164.1"/>
    </source>
</evidence>
<keyword evidence="4 9" id="KW-0812">Transmembrane</keyword>
<dbReference type="GO" id="GO:0005886">
    <property type="term" value="C:plasma membrane"/>
    <property type="evidence" value="ECO:0007669"/>
    <property type="project" value="TreeGrafter"/>
</dbReference>
<keyword evidence="3" id="KW-0813">Transport</keyword>
<comment type="similarity">
    <text evidence="2">Belongs to the NRAMP (TC 2.A.55) family.</text>
</comment>